<dbReference type="Pfam" id="PF02604">
    <property type="entry name" value="PhdYeFM_antitox"/>
    <property type="match status" value="1"/>
</dbReference>
<evidence type="ECO:0000256" key="2">
    <source>
        <dbReference type="RuleBase" id="RU362080"/>
    </source>
</evidence>
<dbReference type="Gene3D" id="3.40.1620.10">
    <property type="entry name" value="YefM-like domain"/>
    <property type="match status" value="1"/>
</dbReference>
<dbReference type="AlphaFoldDB" id="I3UG79"/>
<dbReference type="InterPro" id="IPR036165">
    <property type="entry name" value="YefM-like_sf"/>
</dbReference>
<comment type="similarity">
    <text evidence="1 2">Belongs to the phD/YefM antitoxin family.</text>
</comment>
<evidence type="ECO:0000313" key="4">
    <source>
        <dbReference type="Proteomes" id="UP000005267"/>
    </source>
</evidence>
<dbReference type="SUPFAM" id="SSF143120">
    <property type="entry name" value="YefM-like"/>
    <property type="match status" value="1"/>
</dbReference>
<evidence type="ECO:0000256" key="1">
    <source>
        <dbReference type="ARBA" id="ARBA00009981"/>
    </source>
</evidence>
<dbReference type="HOGENOM" id="CLU_166832_1_0_4"/>
<proteinExistence type="inferred from homology"/>
<dbReference type="InterPro" id="IPR006442">
    <property type="entry name" value="Antitoxin_Phd/YefM"/>
</dbReference>
<dbReference type="Proteomes" id="UP000005267">
    <property type="component" value="Chromosome"/>
</dbReference>
<accession>I3UG79</accession>
<organism evidence="3 4">
    <name type="scientific">Advenella kashmirensis (strain DSM 17095 / LMG 22695 / WT001)</name>
    <name type="common">Tetrathiobacter kashmirensis</name>
    <dbReference type="NCBI Taxonomy" id="1036672"/>
    <lineage>
        <taxon>Bacteria</taxon>
        <taxon>Pseudomonadati</taxon>
        <taxon>Pseudomonadota</taxon>
        <taxon>Betaproteobacteria</taxon>
        <taxon>Burkholderiales</taxon>
        <taxon>Alcaligenaceae</taxon>
    </lineage>
</organism>
<reference evidence="3 4" key="1">
    <citation type="journal article" date="2011" name="J. Bacteriol.">
        <title>Whole-genome shotgun sequencing of the sulfur-oxidizing chemoautotroph Tetrathiobacter kashmirensis.</title>
        <authorList>
            <person name="Ghosh W."/>
            <person name="George A."/>
            <person name="Agarwal A."/>
            <person name="Raj P."/>
            <person name="Alam M."/>
            <person name="Pyne P."/>
            <person name="Das Gupta S.K."/>
        </authorList>
    </citation>
    <scope>NUCLEOTIDE SEQUENCE [LARGE SCALE GENOMIC DNA]</scope>
    <source>
        <strain evidence="3 4">WT001</strain>
    </source>
</reference>
<reference evidence="4" key="2">
    <citation type="journal article" date="2013" name="PLoS ONE">
        <title>Genome implosion elicits host-confinement in Alcaligenaceae: evidence from the comparative genomics of Tetrathiobacter kashmirensis, a pathogen in the making.</title>
        <authorList>
            <person name="Ghosh W."/>
            <person name="Alam M."/>
            <person name="Roy C."/>
            <person name="Pyne P."/>
            <person name="George A."/>
            <person name="Chakraborty R."/>
            <person name="Majumder S."/>
            <person name="Agarwal A."/>
            <person name="Chakraborty S."/>
            <person name="Majumdar S."/>
            <person name="Gupta S.K."/>
        </authorList>
    </citation>
    <scope>NUCLEOTIDE SEQUENCE [LARGE SCALE GENOMIC DNA]</scope>
    <source>
        <strain evidence="4">WT001</strain>
    </source>
</reference>
<evidence type="ECO:0000313" key="3">
    <source>
        <dbReference type="EMBL" id="AFK64017.1"/>
    </source>
</evidence>
<sequence>MYNIRIPIGAAMTFTSMTSREFNQAASEATRAANNGPVFITDRGRPAHVLMSIELYRRITASQRKIADLLAMPGIADSDFETPRSPDLAKINLFHSNTIRHM</sequence>
<name>I3UG79_ADVKW</name>
<gene>
    <name evidence="3" type="ordered locus">TKWG_21680</name>
</gene>
<keyword evidence="4" id="KW-1185">Reference proteome</keyword>
<dbReference type="EMBL" id="CP003555">
    <property type="protein sequence ID" value="AFK64017.1"/>
    <property type="molecule type" value="Genomic_DNA"/>
</dbReference>
<dbReference type="STRING" id="1036672.TKWG_21680"/>
<dbReference type="NCBIfam" id="TIGR01552">
    <property type="entry name" value="phd_fam"/>
    <property type="match status" value="1"/>
</dbReference>
<protein>
    <recommendedName>
        <fullName evidence="2">Antitoxin</fullName>
    </recommendedName>
</protein>
<dbReference type="KEGG" id="aka:TKWG_21680"/>
<comment type="function">
    <text evidence="2">Antitoxin component of a type II toxin-antitoxin (TA) system.</text>
</comment>